<accession>A0ABR9PE19</accession>
<comment type="pathway">
    <text evidence="1">Cofactor biosynthesis; riboflavin biosynthesis.</text>
</comment>
<evidence type="ECO:0000259" key="4">
    <source>
        <dbReference type="Pfam" id="PF01872"/>
    </source>
</evidence>
<gene>
    <name evidence="5" type="ORF">IDM40_25840</name>
</gene>
<dbReference type="InterPro" id="IPR050765">
    <property type="entry name" value="Riboflavin_Biosynth_HTPR"/>
</dbReference>
<dbReference type="PANTHER" id="PTHR38011:SF7">
    <property type="entry name" value="2,5-DIAMINO-6-RIBOSYLAMINO-4(3H)-PYRIMIDINONE 5'-PHOSPHATE REDUCTASE"/>
    <property type="match status" value="1"/>
</dbReference>
<feature type="domain" description="Bacterial bifunctional deaminase-reductase C-terminal" evidence="4">
    <location>
        <begin position="39"/>
        <end position="236"/>
    </location>
</feature>
<proteinExistence type="predicted"/>
<comment type="caution">
    <text evidence="5">The sequence shown here is derived from an EMBL/GenBank/DDBJ whole genome shotgun (WGS) entry which is preliminary data.</text>
</comment>
<protein>
    <submittedName>
        <fullName evidence="5">Pyrimidine reductase family protein</fullName>
    </submittedName>
</protein>
<dbReference type="InterPro" id="IPR002734">
    <property type="entry name" value="RibDG_C"/>
</dbReference>
<evidence type="ECO:0000256" key="3">
    <source>
        <dbReference type="ARBA" id="ARBA00023002"/>
    </source>
</evidence>
<keyword evidence="2" id="KW-0521">NADP</keyword>
<dbReference type="PANTHER" id="PTHR38011">
    <property type="entry name" value="DIHYDROFOLATE REDUCTASE FAMILY PROTEIN (AFU_ORTHOLOGUE AFUA_8G06820)"/>
    <property type="match status" value="1"/>
</dbReference>
<evidence type="ECO:0000313" key="5">
    <source>
        <dbReference type="EMBL" id="MBE3002095.1"/>
    </source>
</evidence>
<keyword evidence="3" id="KW-0560">Oxidoreductase</keyword>
<organism evidence="5 6">
    <name type="scientific">Nocardiopsis coralli</name>
    <dbReference type="NCBI Taxonomy" id="2772213"/>
    <lineage>
        <taxon>Bacteria</taxon>
        <taxon>Bacillati</taxon>
        <taxon>Actinomycetota</taxon>
        <taxon>Actinomycetes</taxon>
        <taxon>Streptosporangiales</taxon>
        <taxon>Nocardiopsidaceae</taxon>
        <taxon>Nocardiopsis</taxon>
    </lineage>
</organism>
<dbReference type="InterPro" id="IPR024072">
    <property type="entry name" value="DHFR-like_dom_sf"/>
</dbReference>
<name>A0ABR9PE19_9ACTN</name>
<dbReference type="EMBL" id="JADBGI010000034">
    <property type="protein sequence ID" value="MBE3002095.1"/>
    <property type="molecule type" value="Genomic_DNA"/>
</dbReference>
<evidence type="ECO:0000256" key="2">
    <source>
        <dbReference type="ARBA" id="ARBA00022857"/>
    </source>
</evidence>
<evidence type="ECO:0000313" key="6">
    <source>
        <dbReference type="Proteomes" id="UP000806528"/>
    </source>
</evidence>
<keyword evidence="6" id="KW-1185">Reference proteome</keyword>
<sequence>MDVRVLLNDAVPDGPFPGDPVDGAGLERLYAYPDTSARAWVRANMVATVDGGAAGNDGRTASINTDADNRVFTLLRDLADVILVGAGTARVEGYRRAARRSGALAERAHAEGRGAHPALAVVSASGSVPPILAEEVPDRGAVYLVTCQAAGQEALQRARDVLGAERVLIAGHDEVDLHRAVRVLHERGLRRVLCEGGPRLLADVAAAGVLDELCHTVVPLMAGGQAQRITAGTPADLHLFPRLVLEADGTLLHRWIRDPA</sequence>
<dbReference type="Pfam" id="PF01872">
    <property type="entry name" value="RibD_C"/>
    <property type="match status" value="1"/>
</dbReference>
<dbReference type="SUPFAM" id="SSF53597">
    <property type="entry name" value="Dihydrofolate reductase-like"/>
    <property type="match status" value="1"/>
</dbReference>
<dbReference type="Gene3D" id="3.40.430.10">
    <property type="entry name" value="Dihydrofolate Reductase, subunit A"/>
    <property type="match status" value="1"/>
</dbReference>
<reference evidence="5 6" key="1">
    <citation type="submission" date="2020-09" db="EMBL/GenBank/DDBJ databases">
        <title>Diversity and distribution of actinomycetes associated with coral in the coast of Hainan.</title>
        <authorList>
            <person name="Li F."/>
        </authorList>
    </citation>
    <scope>NUCLEOTIDE SEQUENCE [LARGE SCALE GENOMIC DNA]</scope>
    <source>
        <strain evidence="5 6">HNM0947</strain>
    </source>
</reference>
<evidence type="ECO:0000256" key="1">
    <source>
        <dbReference type="ARBA" id="ARBA00005104"/>
    </source>
</evidence>
<dbReference type="Proteomes" id="UP000806528">
    <property type="component" value="Unassembled WGS sequence"/>
</dbReference>